<dbReference type="Proteomes" id="UP001234297">
    <property type="component" value="Chromosome 11"/>
</dbReference>
<gene>
    <name evidence="1" type="ORF">MRB53_034065</name>
</gene>
<reference evidence="1 2" key="1">
    <citation type="journal article" date="2022" name="Hortic Res">
        <title>A haplotype resolved chromosomal level avocado genome allows analysis of novel avocado genes.</title>
        <authorList>
            <person name="Nath O."/>
            <person name="Fletcher S.J."/>
            <person name="Hayward A."/>
            <person name="Shaw L.M."/>
            <person name="Masouleh A.K."/>
            <person name="Furtado A."/>
            <person name="Henry R.J."/>
            <person name="Mitter N."/>
        </authorList>
    </citation>
    <scope>NUCLEOTIDE SEQUENCE [LARGE SCALE GENOMIC DNA]</scope>
    <source>
        <strain evidence="2">cv. Hass</strain>
    </source>
</reference>
<accession>A0ACC2KX13</accession>
<proteinExistence type="predicted"/>
<keyword evidence="2" id="KW-1185">Reference proteome</keyword>
<dbReference type="EMBL" id="CM056819">
    <property type="protein sequence ID" value="KAJ8625535.1"/>
    <property type="molecule type" value="Genomic_DNA"/>
</dbReference>
<protein>
    <submittedName>
        <fullName evidence="1">Uncharacterized protein</fullName>
    </submittedName>
</protein>
<evidence type="ECO:0000313" key="2">
    <source>
        <dbReference type="Proteomes" id="UP001234297"/>
    </source>
</evidence>
<comment type="caution">
    <text evidence="1">The sequence shown here is derived from an EMBL/GenBank/DDBJ whole genome shotgun (WGS) entry which is preliminary data.</text>
</comment>
<organism evidence="1 2">
    <name type="scientific">Persea americana</name>
    <name type="common">Avocado</name>
    <dbReference type="NCBI Taxonomy" id="3435"/>
    <lineage>
        <taxon>Eukaryota</taxon>
        <taxon>Viridiplantae</taxon>
        <taxon>Streptophyta</taxon>
        <taxon>Embryophyta</taxon>
        <taxon>Tracheophyta</taxon>
        <taxon>Spermatophyta</taxon>
        <taxon>Magnoliopsida</taxon>
        <taxon>Magnoliidae</taxon>
        <taxon>Laurales</taxon>
        <taxon>Lauraceae</taxon>
        <taxon>Persea</taxon>
    </lineage>
</organism>
<name>A0ACC2KX13_PERAE</name>
<evidence type="ECO:0000313" key="1">
    <source>
        <dbReference type="EMBL" id="KAJ8625535.1"/>
    </source>
</evidence>
<sequence>MAFPVKNSCIMTIPMLLLVFLHCCISFTRAHPIGVCYGMRGNNLPAPADVIKLCKKTGFERIRLFDPNHDILQALRGSGLQVSLGVTNADIPGLAGSQEKANAWVATNVKAYPDVSFTYISVGNEMIPSATSRDVARAIQNIHNAVVAAGRSTIKVTAAVASTVLGVSYPPSQGAFSAAAVSDMTSIVSVLAKIGSPLMANVYPYYAYAAQPGKFSKEYALFTAQSSPVRDGNLNYWCLFDAIVDSFYSAMERVGGANVGIVVSESGWPSAGNGASTTPDLAKLYNNNLIKHVASKGTPKRPNSRLDTFVFAMFNENLKPAGIEQNWGLFYPNMQPVYSIVQ</sequence>